<evidence type="ECO:0000256" key="2">
    <source>
        <dbReference type="SAM" id="Phobius"/>
    </source>
</evidence>
<keyword evidence="2" id="KW-1133">Transmembrane helix</keyword>
<feature type="region of interest" description="Disordered" evidence="1">
    <location>
        <begin position="165"/>
        <end position="248"/>
    </location>
</feature>
<evidence type="ECO:0000256" key="1">
    <source>
        <dbReference type="SAM" id="MobiDB-lite"/>
    </source>
</evidence>
<reference evidence="3" key="1">
    <citation type="submission" date="2021-02" db="EMBL/GenBank/DDBJ databases">
        <authorList>
            <person name="Nowell W R."/>
        </authorList>
    </citation>
    <scope>NUCLEOTIDE SEQUENCE</scope>
</reference>
<keyword evidence="2" id="KW-0472">Membrane</keyword>
<feature type="transmembrane region" description="Helical" evidence="2">
    <location>
        <begin position="43"/>
        <end position="60"/>
    </location>
</feature>
<feature type="transmembrane region" description="Helical" evidence="2">
    <location>
        <begin position="123"/>
        <end position="146"/>
    </location>
</feature>
<protein>
    <recommendedName>
        <fullName evidence="5">Phosphatidic acid phosphatase type 2/haloperoxidase domain-containing protein</fullName>
    </recommendedName>
</protein>
<keyword evidence="2" id="KW-0812">Transmembrane</keyword>
<organism evidence="3 4">
    <name type="scientific">Adineta steineri</name>
    <dbReference type="NCBI Taxonomy" id="433720"/>
    <lineage>
        <taxon>Eukaryota</taxon>
        <taxon>Metazoa</taxon>
        <taxon>Spiralia</taxon>
        <taxon>Gnathifera</taxon>
        <taxon>Rotifera</taxon>
        <taxon>Eurotatoria</taxon>
        <taxon>Bdelloidea</taxon>
        <taxon>Adinetida</taxon>
        <taxon>Adinetidae</taxon>
        <taxon>Adineta</taxon>
    </lineage>
</organism>
<accession>A0A814LX31</accession>
<evidence type="ECO:0008006" key="5">
    <source>
        <dbReference type="Google" id="ProtNLM"/>
    </source>
</evidence>
<proteinExistence type="predicted"/>
<feature type="compositionally biased region" description="Low complexity" evidence="1">
    <location>
        <begin position="230"/>
        <end position="244"/>
    </location>
</feature>
<name>A0A814LX31_9BILA</name>
<sequence>MTTNNAQPAVAGASAKHGSNTDADNKRLLKCATGLGFLKSLHGILDIVIFIVVIVILICADMNSSADVHDADILYPMTDIEISATQTKGAVIAFAVFGLLLILVDSILYISNWIYRLSAKFDLTFNIIMLVLAFVYLILGCIAAAWEKKMDDTLGKIGRAKHSGAAAVTSTDGSPAISRTSDQDDDHENYLQSSPRLPDKEKRKEFTSVGNSSPKLSTKDSPLKSTGTDGSHQSLSHSSSSANGSEGGTLEIKMSAAEYREKLKAQHARKRDSRQDQQLSMKQKHDLIDRFVFFTFGVWFSAVYSGHHYVIDVLAGGTCAVTAYTLYRLISRIPTINRLLVAYSKLI</sequence>
<comment type="caution">
    <text evidence="3">The sequence shown here is derived from an EMBL/GenBank/DDBJ whole genome shotgun (WGS) entry which is preliminary data.</text>
</comment>
<dbReference type="AlphaFoldDB" id="A0A814LX31"/>
<dbReference type="EMBL" id="CAJNOG010000202">
    <property type="protein sequence ID" value="CAF1069929.1"/>
    <property type="molecule type" value="Genomic_DNA"/>
</dbReference>
<gene>
    <name evidence="3" type="ORF">JYZ213_LOCUS19697</name>
</gene>
<feature type="compositionally biased region" description="Polar residues" evidence="1">
    <location>
        <begin position="168"/>
        <end position="180"/>
    </location>
</feature>
<feature type="transmembrane region" description="Helical" evidence="2">
    <location>
        <begin position="90"/>
        <end position="111"/>
    </location>
</feature>
<feature type="compositionally biased region" description="Basic and acidic residues" evidence="1">
    <location>
        <begin position="197"/>
        <end position="206"/>
    </location>
</feature>
<dbReference type="Proteomes" id="UP000663845">
    <property type="component" value="Unassembled WGS sequence"/>
</dbReference>
<feature type="region of interest" description="Disordered" evidence="1">
    <location>
        <begin position="1"/>
        <end position="20"/>
    </location>
</feature>
<evidence type="ECO:0000313" key="4">
    <source>
        <dbReference type="Proteomes" id="UP000663845"/>
    </source>
</evidence>
<evidence type="ECO:0000313" key="3">
    <source>
        <dbReference type="EMBL" id="CAF1069929.1"/>
    </source>
</evidence>